<protein>
    <submittedName>
        <fullName evidence="7">Dioxygenase</fullName>
    </submittedName>
</protein>
<feature type="domain" description="Extradiol ring-cleavage dioxygenase class III enzyme subunit B" evidence="6">
    <location>
        <begin position="7"/>
        <end position="241"/>
    </location>
</feature>
<dbReference type="EMBL" id="PDWK01000033">
    <property type="protein sequence ID" value="KAF1688882.1"/>
    <property type="molecule type" value="Genomic_DNA"/>
</dbReference>
<keyword evidence="3" id="KW-0479">Metal-binding</keyword>
<dbReference type="Proteomes" id="UP000717981">
    <property type="component" value="Unassembled WGS sequence"/>
</dbReference>
<name>A0A921NZW1_9GAMM</name>
<evidence type="ECO:0000256" key="3">
    <source>
        <dbReference type="ARBA" id="ARBA00022723"/>
    </source>
</evidence>
<dbReference type="CDD" id="cd07363">
    <property type="entry name" value="45_DOPA_Dioxygenase"/>
    <property type="match status" value="1"/>
</dbReference>
<keyword evidence="5" id="KW-0560">Oxidoreductase</keyword>
<evidence type="ECO:0000259" key="6">
    <source>
        <dbReference type="Pfam" id="PF02900"/>
    </source>
</evidence>
<dbReference type="PANTHER" id="PTHR30096:SF0">
    <property type="entry name" value="4,5-DOPA DIOXYGENASE EXTRADIOL-LIKE PROTEIN"/>
    <property type="match status" value="1"/>
</dbReference>
<comment type="cofactor">
    <cofactor evidence="1">
        <name>Zn(2+)</name>
        <dbReference type="ChEBI" id="CHEBI:29105"/>
    </cofactor>
</comment>
<evidence type="ECO:0000256" key="1">
    <source>
        <dbReference type="ARBA" id="ARBA00001947"/>
    </source>
</evidence>
<evidence type="ECO:0000256" key="2">
    <source>
        <dbReference type="ARBA" id="ARBA00007581"/>
    </source>
</evidence>
<dbReference type="PIRSF" id="PIRSF006157">
    <property type="entry name" value="Doxgns_DODA"/>
    <property type="match status" value="1"/>
</dbReference>
<dbReference type="RefSeq" id="WP_162124520.1">
    <property type="nucleotide sequence ID" value="NZ_PDWK01000033.1"/>
</dbReference>
<reference evidence="7" key="1">
    <citation type="submission" date="2017-10" db="EMBL/GenBank/DDBJ databases">
        <title>Whole genome sequencing of members of genus Pseudoxanthomonas.</title>
        <authorList>
            <person name="Kumar S."/>
            <person name="Bansal K."/>
            <person name="Kaur A."/>
            <person name="Patil P."/>
            <person name="Sharma S."/>
            <person name="Patil P.B."/>
        </authorList>
    </citation>
    <scope>NUCLEOTIDE SEQUENCE</scope>
    <source>
        <strain evidence="7">DSM 22914</strain>
    </source>
</reference>
<organism evidence="7 8">
    <name type="scientific">Pseudoxanthomonas taiwanensis</name>
    <dbReference type="NCBI Taxonomy" id="176598"/>
    <lineage>
        <taxon>Bacteria</taxon>
        <taxon>Pseudomonadati</taxon>
        <taxon>Pseudomonadota</taxon>
        <taxon>Gammaproteobacteria</taxon>
        <taxon>Lysobacterales</taxon>
        <taxon>Lysobacteraceae</taxon>
        <taxon>Pseudoxanthomonas</taxon>
    </lineage>
</organism>
<dbReference type="OrthoDB" id="9790889at2"/>
<keyword evidence="8" id="KW-1185">Reference proteome</keyword>
<dbReference type="InterPro" id="IPR004183">
    <property type="entry name" value="Xdiol_dOase_suB"/>
</dbReference>
<comment type="caution">
    <text evidence="7">The sequence shown here is derived from an EMBL/GenBank/DDBJ whole genome shotgun (WGS) entry which is preliminary data.</text>
</comment>
<gene>
    <name evidence="7" type="ORF">CR938_08080</name>
</gene>
<evidence type="ECO:0000313" key="7">
    <source>
        <dbReference type="EMBL" id="KAF1688882.1"/>
    </source>
</evidence>
<evidence type="ECO:0000256" key="5">
    <source>
        <dbReference type="ARBA" id="ARBA00023002"/>
    </source>
</evidence>
<dbReference type="PANTHER" id="PTHR30096">
    <property type="entry name" value="4,5-DOPA DIOXYGENASE EXTRADIOL-LIKE PROTEIN"/>
    <property type="match status" value="1"/>
</dbReference>
<dbReference type="GO" id="GO:0008270">
    <property type="term" value="F:zinc ion binding"/>
    <property type="evidence" value="ECO:0007669"/>
    <property type="project" value="InterPro"/>
</dbReference>
<dbReference type="SUPFAM" id="SSF53213">
    <property type="entry name" value="LigB-like"/>
    <property type="match status" value="1"/>
</dbReference>
<dbReference type="InterPro" id="IPR014436">
    <property type="entry name" value="Extradiol_dOase_DODA"/>
</dbReference>
<comment type="similarity">
    <text evidence="2">Belongs to the DODA-type extradiol aromatic ring-opening dioxygenase family.</text>
</comment>
<keyword evidence="7" id="KW-0223">Dioxygenase</keyword>
<evidence type="ECO:0000256" key="4">
    <source>
        <dbReference type="ARBA" id="ARBA00022833"/>
    </source>
</evidence>
<dbReference type="GO" id="GO:0008198">
    <property type="term" value="F:ferrous iron binding"/>
    <property type="evidence" value="ECO:0007669"/>
    <property type="project" value="InterPro"/>
</dbReference>
<sequence length="261" mass="27247">MDAPLPALFLSHGSPMLAVQDSPTGRFLDGLARHLPGPRAVLVASAHFNAPGPVVTAAERPATVHDFGGFPPALYALEYPAAGDPALAAAVAGRLRDAGFDARTDPEAGLDHGVWVPLRRMYPEADLPVLALSVDPWRDAAWHYRGGQALAPLRKAGVLVVGSGSFSHNLRALDGRPGAPVPDWVEAFTAALRRRLLEGDVAGALDWTALPAARLNHPTPEHLLPLFVALGAGCGAPAGLLHEDVELGALALDAYAFGLHA</sequence>
<dbReference type="AlphaFoldDB" id="A0A921NZW1"/>
<keyword evidence="4" id="KW-0862">Zinc</keyword>
<accession>A0A921NZW1</accession>
<dbReference type="Pfam" id="PF02900">
    <property type="entry name" value="LigB"/>
    <property type="match status" value="1"/>
</dbReference>
<dbReference type="GO" id="GO:0016702">
    <property type="term" value="F:oxidoreductase activity, acting on single donors with incorporation of molecular oxygen, incorporation of two atoms of oxygen"/>
    <property type="evidence" value="ECO:0007669"/>
    <property type="project" value="UniProtKB-ARBA"/>
</dbReference>
<proteinExistence type="inferred from homology"/>
<evidence type="ECO:0000313" key="8">
    <source>
        <dbReference type="Proteomes" id="UP000717981"/>
    </source>
</evidence>
<dbReference type="Gene3D" id="3.40.830.10">
    <property type="entry name" value="LigB-like"/>
    <property type="match status" value="1"/>
</dbReference>